<gene>
    <name evidence="12" type="ORF">MICPUCDRAFT_43022</name>
</gene>
<dbReference type="SUPFAM" id="SSF52733">
    <property type="entry name" value="Nicotinate mononucleotide:5,6-dimethylbenzimidazole phosphoribosyltransferase (CobT)"/>
    <property type="match status" value="1"/>
</dbReference>
<evidence type="ECO:0000256" key="3">
    <source>
        <dbReference type="ARBA" id="ARBA00011991"/>
    </source>
</evidence>
<keyword evidence="6" id="KW-0328">Glycosyltransferase</keyword>
<dbReference type="Pfam" id="PF02277">
    <property type="entry name" value="DBI_PRT"/>
    <property type="match status" value="1"/>
</dbReference>
<dbReference type="InterPro" id="IPR003805">
    <property type="entry name" value="CobS"/>
</dbReference>
<evidence type="ECO:0000256" key="2">
    <source>
        <dbReference type="ARBA" id="ARBA00007110"/>
    </source>
</evidence>
<feature type="compositionally biased region" description="Acidic residues" evidence="10">
    <location>
        <begin position="832"/>
        <end position="847"/>
    </location>
</feature>
<reference evidence="12 13" key="1">
    <citation type="journal article" date="2009" name="Science">
        <title>Green evolution and dynamic adaptations revealed by genomes of the marine picoeukaryotes Micromonas.</title>
        <authorList>
            <person name="Worden A.Z."/>
            <person name="Lee J.H."/>
            <person name="Mock T."/>
            <person name="Rouze P."/>
            <person name="Simmons M.P."/>
            <person name="Aerts A.L."/>
            <person name="Allen A.E."/>
            <person name="Cuvelier M.L."/>
            <person name="Derelle E."/>
            <person name="Everett M.V."/>
            <person name="Foulon E."/>
            <person name="Grimwood J."/>
            <person name="Gundlach H."/>
            <person name="Henrissat B."/>
            <person name="Napoli C."/>
            <person name="McDonald S.M."/>
            <person name="Parker M.S."/>
            <person name="Rombauts S."/>
            <person name="Salamov A."/>
            <person name="Von Dassow P."/>
            <person name="Badger J.H."/>
            <person name="Coutinho P.M."/>
            <person name="Demir E."/>
            <person name="Dubchak I."/>
            <person name="Gentemann C."/>
            <person name="Eikrem W."/>
            <person name="Gready J.E."/>
            <person name="John U."/>
            <person name="Lanier W."/>
            <person name="Lindquist E.A."/>
            <person name="Lucas S."/>
            <person name="Mayer K.F."/>
            <person name="Moreau H."/>
            <person name="Not F."/>
            <person name="Otillar R."/>
            <person name="Panaud O."/>
            <person name="Pangilinan J."/>
            <person name="Paulsen I."/>
            <person name="Piegu B."/>
            <person name="Poliakov A."/>
            <person name="Robbens S."/>
            <person name="Schmutz J."/>
            <person name="Toulza E."/>
            <person name="Wyss T."/>
            <person name="Zelensky A."/>
            <person name="Zhou K."/>
            <person name="Armbrust E.V."/>
            <person name="Bhattacharya D."/>
            <person name="Goodenough U.W."/>
            <person name="Van de Peer Y."/>
            <person name="Grigoriev I.V."/>
        </authorList>
    </citation>
    <scope>NUCLEOTIDE SEQUENCE [LARGE SCALE GENOMIC DNA]</scope>
    <source>
        <strain evidence="12 13">CCMP1545</strain>
    </source>
</reference>
<evidence type="ECO:0000256" key="4">
    <source>
        <dbReference type="ARBA" id="ARBA00015486"/>
    </source>
</evidence>
<dbReference type="AlphaFoldDB" id="C1N752"/>
<keyword evidence="5" id="KW-0169">Cobalamin biosynthesis</keyword>
<dbReference type="OrthoDB" id="2157177at2759"/>
<comment type="similarity">
    <text evidence="2">Belongs to the CobT family.</text>
</comment>
<dbReference type="GO" id="GO:0008818">
    <property type="term" value="F:cobalamin 5'-phosphate synthase activity"/>
    <property type="evidence" value="ECO:0007669"/>
    <property type="project" value="InterPro"/>
</dbReference>
<organism evidence="13">
    <name type="scientific">Micromonas pusilla (strain CCMP1545)</name>
    <name type="common">Picoplanktonic green alga</name>
    <dbReference type="NCBI Taxonomy" id="564608"/>
    <lineage>
        <taxon>Eukaryota</taxon>
        <taxon>Viridiplantae</taxon>
        <taxon>Chlorophyta</taxon>
        <taxon>Mamiellophyceae</taxon>
        <taxon>Mamiellales</taxon>
        <taxon>Mamiellaceae</taxon>
        <taxon>Micromonas</taxon>
    </lineage>
</organism>
<dbReference type="InterPro" id="IPR003200">
    <property type="entry name" value="Nict_dMeBzImd_PRibTrfase"/>
</dbReference>
<dbReference type="InterPro" id="IPR036087">
    <property type="entry name" value="Nict_dMeBzImd_PRibTrfase_sf"/>
</dbReference>
<feature type="compositionally biased region" description="Polar residues" evidence="10">
    <location>
        <begin position="799"/>
        <end position="812"/>
    </location>
</feature>
<evidence type="ECO:0000256" key="10">
    <source>
        <dbReference type="SAM" id="MobiDB-lite"/>
    </source>
</evidence>
<dbReference type="GO" id="GO:0008939">
    <property type="term" value="F:nicotinate-nucleotide-dimethylbenzimidazole phosphoribosyltransferase activity"/>
    <property type="evidence" value="ECO:0007669"/>
    <property type="project" value="UniProtKB-EC"/>
</dbReference>
<evidence type="ECO:0000256" key="5">
    <source>
        <dbReference type="ARBA" id="ARBA00022573"/>
    </source>
</evidence>
<dbReference type="PANTHER" id="PTHR43463">
    <property type="entry name" value="NICOTINATE-NUCLEOTIDE--DIMETHYLBENZIMIDAZOLE PHOSPHORIBOSYLTRANSFERASE"/>
    <property type="match status" value="1"/>
</dbReference>
<dbReference type="RefSeq" id="XP_003063840.1">
    <property type="nucleotide sequence ID" value="XM_003063794.1"/>
</dbReference>
<keyword evidence="13" id="KW-1185">Reference proteome</keyword>
<feature type="region of interest" description="Disordered" evidence="10">
    <location>
        <begin position="780"/>
        <end position="867"/>
    </location>
</feature>
<comment type="pathway">
    <text evidence="1">Nucleoside biosynthesis; alpha-ribazole biosynthesis; alpha-ribazole from 5,6-dimethylbenzimidazole: step 1/2.</text>
</comment>
<keyword evidence="11" id="KW-0472">Membrane</keyword>
<feature type="transmembrane region" description="Helical" evidence="11">
    <location>
        <begin position="153"/>
        <end position="172"/>
    </location>
</feature>
<dbReference type="Pfam" id="PF02654">
    <property type="entry name" value="CobS"/>
    <property type="match status" value="1"/>
</dbReference>
<feature type="compositionally biased region" description="Acidic residues" evidence="10">
    <location>
        <begin position="287"/>
        <end position="312"/>
    </location>
</feature>
<dbReference type="PANTHER" id="PTHR43463:SF1">
    <property type="entry name" value="NICOTINATE-NUCLEOTIDE--DIMETHYLBENZIMIDAZOLE PHOSPHORIBOSYLTRANSFERASE"/>
    <property type="match status" value="1"/>
</dbReference>
<feature type="compositionally biased region" description="Basic and acidic residues" evidence="10">
    <location>
        <begin position="848"/>
        <end position="857"/>
    </location>
</feature>
<dbReference type="Gene3D" id="3.40.50.10210">
    <property type="match status" value="1"/>
</dbReference>
<comment type="catalytic activity">
    <reaction evidence="9">
        <text>5,6-dimethylbenzimidazole + nicotinate beta-D-ribonucleotide = alpha-ribazole 5'-phosphate + nicotinate + H(+)</text>
        <dbReference type="Rhea" id="RHEA:11196"/>
        <dbReference type="ChEBI" id="CHEBI:15378"/>
        <dbReference type="ChEBI" id="CHEBI:15890"/>
        <dbReference type="ChEBI" id="CHEBI:32544"/>
        <dbReference type="ChEBI" id="CHEBI:57502"/>
        <dbReference type="ChEBI" id="CHEBI:57918"/>
        <dbReference type="EC" id="2.4.2.21"/>
    </reaction>
</comment>
<dbReference type="eggNOG" id="ENOG502S2KZ">
    <property type="taxonomic scope" value="Eukaryota"/>
</dbReference>
<evidence type="ECO:0000256" key="9">
    <source>
        <dbReference type="ARBA" id="ARBA00047340"/>
    </source>
</evidence>
<sequence>MTDTRLGTYGCASLTTYVIAKVALLAACGASSYGYEYDGGSSNPLSGSLSLTGAGPALVLGHALARWTAPYLIRTRAYVDEGGPKYKYYSFMLRARSLVGWARVAVAGATALAVAAAVVGVQTACVLFLVVWTFAEAAGRYGEYLLGGVMGDYLGATICIAELLVLAMVVMVQNAQNAGVYASIVKAGGILKSFAEERAAAAAAAAAAPKKGLSRLFNLFASKPPPRVAAATARAFLRETFVDGDSGARWAAIARFVALLLATYAWCKRVGHPDVFVRANAVAAADAAEEEEEEDDDLDEETALTESEDERDEFSRGRSRTVRAAVAAAVPAASSATPSPSRSSFGAGAFDDATRQSLAGPFAALELHTPPVRRGVAAALAAAAEHANANANANATRVTTETQTLNERESAEVACASPVASFEKRAAAARAYLDALAKPVGSLGTIEAWASRLAALQRTMNVKVDAIACLIFAADHGTAASREEGGESCSAYPRSVTRSVLEGIEKGVAGACVIARCNGVSLRVVDVGVAGANFPRDGRVVRVSSRKLIGGTACFTRRPAMHSETADRLVRVGRDAFIQYVLTETNADAVCLGEVGIGNTTAASALICALTGASPHDVCRGGARAGRDLDEDAVRNKIDVVERALRLHAASMRTAGAALAKLGGAEIAALVGAILEASERDVPVLVDGFVVTAAALVAAAISPAACRVMFFASKSGDETGQGAAMAKVRAIARENGIDIQEGPALSMGLRMGEGSGAMLAAPILRSAAEVLNRMGTIKELLSSDAGGGGGGTPRESERTPTSSSNMTTQTPTRGKRSKSFLASLDDTTSSSDGEEEEEDDDDDDDDDRGLASEKSVEYEQVMRALSP</sequence>
<keyword evidence="11" id="KW-1133">Transmembrane helix</keyword>
<dbReference type="CDD" id="cd02439">
    <property type="entry name" value="DMB-PRT_CobT"/>
    <property type="match status" value="1"/>
</dbReference>
<evidence type="ECO:0000256" key="6">
    <source>
        <dbReference type="ARBA" id="ARBA00022676"/>
    </source>
</evidence>
<name>C1N752_MICPC</name>
<dbReference type="InterPro" id="IPR023195">
    <property type="entry name" value="Nict_dMeBzImd_PRibTrfase_N"/>
</dbReference>
<dbReference type="EC" id="2.4.2.21" evidence="3"/>
<feature type="transmembrane region" description="Helical" evidence="11">
    <location>
        <begin position="104"/>
        <end position="133"/>
    </location>
</feature>
<evidence type="ECO:0000313" key="12">
    <source>
        <dbReference type="EMBL" id="EEH52213.1"/>
    </source>
</evidence>
<evidence type="ECO:0000256" key="7">
    <source>
        <dbReference type="ARBA" id="ARBA00022679"/>
    </source>
</evidence>
<dbReference type="KEGG" id="mpp:MICPUCDRAFT_43022"/>
<evidence type="ECO:0000256" key="11">
    <source>
        <dbReference type="SAM" id="Phobius"/>
    </source>
</evidence>
<dbReference type="UniPathway" id="UPA00148">
    <property type="reaction ID" value="UER00238"/>
</dbReference>
<proteinExistence type="inferred from homology"/>
<dbReference type="Proteomes" id="UP000001876">
    <property type="component" value="Unassembled WGS sequence"/>
</dbReference>
<dbReference type="Gene3D" id="1.10.1610.10">
    <property type="match status" value="1"/>
</dbReference>
<dbReference type="GeneID" id="9689115"/>
<accession>C1N752</accession>
<feature type="region of interest" description="Disordered" evidence="10">
    <location>
        <begin position="329"/>
        <end position="348"/>
    </location>
</feature>
<evidence type="ECO:0000256" key="8">
    <source>
        <dbReference type="ARBA" id="ARBA00030686"/>
    </source>
</evidence>
<evidence type="ECO:0000313" key="13">
    <source>
        <dbReference type="Proteomes" id="UP000001876"/>
    </source>
</evidence>
<keyword evidence="7" id="KW-0808">Transferase</keyword>
<dbReference type="GO" id="GO:0051073">
    <property type="term" value="F:adenosylcobinamide-GDP ribazoletransferase activity"/>
    <property type="evidence" value="ECO:0007669"/>
    <property type="project" value="InterPro"/>
</dbReference>
<feature type="compositionally biased region" description="Low complexity" evidence="10">
    <location>
        <begin position="329"/>
        <end position="344"/>
    </location>
</feature>
<keyword evidence="11" id="KW-0812">Transmembrane</keyword>
<dbReference type="EMBL" id="GG663749">
    <property type="protein sequence ID" value="EEH52213.1"/>
    <property type="molecule type" value="Genomic_DNA"/>
</dbReference>
<protein>
    <recommendedName>
        <fullName evidence="4">Nicotinate-nucleotide--dimethylbenzimidazole phosphoribosyltransferase</fullName>
        <ecNumber evidence="3">2.4.2.21</ecNumber>
    </recommendedName>
    <alternativeName>
        <fullName evidence="8">N(1)-alpha-phosphoribosyltransferase</fullName>
    </alternativeName>
</protein>
<dbReference type="UniPathway" id="UPA00061">
    <property type="reaction ID" value="UER00516"/>
</dbReference>
<feature type="region of interest" description="Disordered" evidence="10">
    <location>
        <begin position="286"/>
        <end position="319"/>
    </location>
</feature>
<evidence type="ECO:0000256" key="1">
    <source>
        <dbReference type="ARBA" id="ARBA00005049"/>
    </source>
</evidence>